<keyword evidence="6" id="KW-0472">Membrane</keyword>
<keyword evidence="3 5" id="KW-0808">Transferase</keyword>
<dbReference type="InterPro" id="IPR027417">
    <property type="entry name" value="P-loop_NTPase"/>
</dbReference>
<dbReference type="Gene3D" id="3.40.50.300">
    <property type="entry name" value="P-loop containing nucleotide triphosphate hydrolases"/>
    <property type="match status" value="1"/>
</dbReference>
<keyword evidence="8" id="KW-1185">Reference proteome</keyword>
<dbReference type="EMBL" id="CABIJS010000166">
    <property type="protein sequence ID" value="VUZ45369.1"/>
    <property type="molecule type" value="Genomic_DNA"/>
</dbReference>
<comment type="catalytic activity">
    <reaction evidence="4 5">
        <text>L-tyrosyl-[protein] + 3'-phosphoadenylyl sulfate = O-sulfo-L-tyrosine-[protein] + adenosine 3',5'-bisphosphate + H(+)</text>
        <dbReference type="Rhea" id="RHEA:16801"/>
        <dbReference type="Rhea" id="RHEA-COMP:10136"/>
        <dbReference type="Rhea" id="RHEA-COMP:11688"/>
        <dbReference type="ChEBI" id="CHEBI:15378"/>
        <dbReference type="ChEBI" id="CHEBI:46858"/>
        <dbReference type="ChEBI" id="CHEBI:58339"/>
        <dbReference type="ChEBI" id="CHEBI:58343"/>
        <dbReference type="ChEBI" id="CHEBI:65286"/>
        <dbReference type="EC" id="2.8.2.20"/>
    </reaction>
</comment>
<sequence length="344" mass="39795">MPLVYLSRRRYQLIVILVICLIGIFYFNVTPCFLVPCKEFSSCDDTQTLSSEPLIFIGGYPRSGTTLMRVLLDVHPDVRCGPETHILPLILYLYSFKIKTMYNRLRMANITDELVDSIFIKAISTLIHEAGPPAGRLCTKDPFIDLCLKQLLHLYPNAKFILMVRDGRAVTQSVLSRNIRISKLDVSSPEKVLETWDKHYKHVLPHCLVSPRCRVVRYEDLVLRPKENLQSILQWLQIPWDDVVLQHDQNMESVNLPRIERSTSQVVFPIYTEALTRWSQPDSKIPESLINKSQSFEMMRHFGYANLSIPPVYGIPEPEVEERARLLAKNTEFKKLFSLMTEKS</sequence>
<evidence type="ECO:0000256" key="4">
    <source>
        <dbReference type="ARBA" id="ARBA00048460"/>
    </source>
</evidence>
<keyword evidence="6" id="KW-1133">Transmembrane helix</keyword>
<evidence type="ECO:0000313" key="7">
    <source>
        <dbReference type="EMBL" id="VUZ45369.1"/>
    </source>
</evidence>
<dbReference type="SUPFAM" id="SSF52540">
    <property type="entry name" value="P-loop containing nucleoside triphosphate hydrolases"/>
    <property type="match status" value="1"/>
</dbReference>
<evidence type="ECO:0000256" key="2">
    <source>
        <dbReference type="ARBA" id="ARBA00013262"/>
    </source>
</evidence>
<reference evidence="7 8" key="1">
    <citation type="submission" date="2019-07" db="EMBL/GenBank/DDBJ databases">
        <authorList>
            <person name="Jastrzebski P J."/>
            <person name="Paukszto L."/>
            <person name="Jastrzebski P J."/>
        </authorList>
    </citation>
    <scope>NUCLEOTIDE SEQUENCE [LARGE SCALE GENOMIC DNA]</scope>
    <source>
        <strain evidence="7 8">WMS-il1</strain>
    </source>
</reference>
<feature type="transmembrane region" description="Helical" evidence="6">
    <location>
        <begin position="12"/>
        <end position="29"/>
    </location>
</feature>
<protein>
    <recommendedName>
        <fullName evidence="2 5">Protein-tyrosine sulfotransferase</fullName>
        <ecNumber evidence="2 5">2.8.2.20</ecNumber>
    </recommendedName>
</protein>
<dbReference type="EC" id="2.8.2.20" evidence="2 5"/>
<name>A0A564YEJ0_HYMDI</name>
<accession>A0A564YEJ0</accession>
<comment type="function">
    <text evidence="5">Catalyzes the O-sulfation of tyrosine residues within acidic motifs of polypeptides, using 3'-phosphoadenylyl sulfate (PAPS) as cosubstrate.</text>
</comment>
<dbReference type="PANTHER" id="PTHR12788:SF10">
    <property type="entry name" value="PROTEIN-TYROSINE SULFOTRANSFERASE"/>
    <property type="match status" value="1"/>
</dbReference>
<evidence type="ECO:0000313" key="8">
    <source>
        <dbReference type="Proteomes" id="UP000321570"/>
    </source>
</evidence>
<organism evidence="7 8">
    <name type="scientific">Hymenolepis diminuta</name>
    <name type="common">Rat tapeworm</name>
    <dbReference type="NCBI Taxonomy" id="6216"/>
    <lineage>
        <taxon>Eukaryota</taxon>
        <taxon>Metazoa</taxon>
        <taxon>Spiralia</taxon>
        <taxon>Lophotrochozoa</taxon>
        <taxon>Platyhelminthes</taxon>
        <taxon>Cestoda</taxon>
        <taxon>Eucestoda</taxon>
        <taxon>Cyclophyllidea</taxon>
        <taxon>Hymenolepididae</taxon>
        <taxon>Hymenolepis</taxon>
    </lineage>
</organism>
<dbReference type="InterPro" id="IPR026634">
    <property type="entry name" value="TPST-like"/>
</dbReference>
<dbReference type="Pfam" id="PF13469">
    <property type="entry name" value="Sulfotransfer_3"/>
    <property type="match status" value="1"/>
</dbReference>
<gene>
    <name evidence="7" type="ORF">WMSIL1_LOCUS5226</name>
</gene>
<proteinExistence type="inferred from homology"/>
<evidence type="ECO:0000256" key="1">
    <source>
        <dbReference type="ARBA" id="ARBA00009988"/>
    </source>
</evidence>
<comment type="similarity">
    <text evidence="1 5">Belongs to the protein sulfotransferase family.</text>
</comment>
<dbReference type="GO" id="GO:0005794">
    <property type="term" value="C:Golgi apparatus"/>
    <property type="evidence" value="ECO:0007669"/>
    <property type="project" value="UniProtKB-ARBA"/>
</dbReference>
<dbReference type="GO" id="GO:0008476">
    <property type="term" value="F:protein-tyrosine sulfotransferase activity"/>
    <property type="evidence" value="ECO:0007669"/>
    <property type="project" value="UniProtKB-EC"/>
</dbReference>
<evidence type="ECO:0000256" key="5">
    <source>
        <dbReference type="RuleBase" id="RU365018"/>
    </source>
</evidence>
<dbReference type="Proteomes" id="UP000321570">
    <property type="component" value="Unassembled WGS sequence"/>
</dbReference>
<keyword evidence="6" id="KW-0812">Transmembrane</keyword>
<dbReference type="PANTHER" id="PTHR12788">
    <property type="entry name" value="PROTEIN-TYROSINE SULFOTRANSFERASE 2"/>
    <property type="match status" value="1"/>
</dbReference>
<evidence type="ECO:0000256" key="6">
    <source>
        <dbReference type="SAM" id="Phobius"/>
    </source>
</evidence>
<dbReference type="AlphaFoldDB" id="A0A564YEJ0"/>
<evidence type="ECO:0000256" key="3">
    <source>
        <dbReference type="ARBA" id="ARBA00022679"/>
    </source>
</evidence>